<dbReference type="STRING" id="349215.A11S_2412"/>
<dbReference type="HOGENOM" id="CLU_1179132_0_0_5"/>
<dbReference type="Proteomes" id="UP000011932">
    <property type="component" value="Chromosome"/>
</dbReference>
<reference evidence="1 2" key="1">
    <citation type="journal article" date="2013" name="ISME J.">
        <title>By their genes ye shall know them: genomic signatures of predatory bacteria.</title>
        <authorList>
            <person name="Pasternak Z."/>
            <person name="Pietrokovski S."/>
            <person name="Rotem O."/>
            <person name="Gophna U."/>
            <person name="Lurie-Weinberger M.N."/>
            <person name="Jurkevitch E."/>
        </authorList>
    </citation>
    <scope>NUCLEOTIDE SEQUENCE [LARGE SCALE GENOMIC DNA]</scope>
    <source>
        <strain evidence="1">EPB</strain>
    </source>
</reference>
<proteinExistence type="predicted"/>
<dbReference type="EMBL" id="CP003538">
    <property type="protein sequence ID" value="AGH99206.1"/>
    <property type="molecule type" value="Genomic_DNA"/>
</dbReference>
<name>M4VM42_9BACT</name>
<evidence type="ECO:0000313" key="1">
    <source>
        <dbReference type="EMBL" id="AGH99206.1"/>
    </source>
</evidence>
<organism evidence="1 2">
    <name type="scientific">Micavibrio aeruginosavorus EPB</name>
    <dbReference type="NCBI Taxonomy" id="349215"/>
    <lineage>
        <taxon>Bacteria</taxon>
        <taxon>Pseudomonadati</taxon>
        <taxon>Bdellovibrionota</taxon>
        <taxon>Bdellovibrionia</taxon>
        <taxon>Bdellovibrionales</taxon>
        <taxon>Pseudobdellovibrionaceae</taxon>
        <taxon>Micavibrio</taxon>
    </lineage>
</organism>
<evidence type="ECO:0000313" key="2">
    <source>
        <dbReference type="Proteomes" id="UP000011932"/>
    </source>
</evidence>
<dbReference type="KEGG" id="man:A11S_2412"/>
<gene>
    <name evidence="1" type="ORF">A11S_2412</name>
</gene>
<protein>
    <submittedName>
        <fullName evidence="1">Uncharacterized protein</fullName>
    </submittedName>
</protein>
<dbReference type="AlphaFoldDB" id="M4VM42"/>
<accession>M4VM42</accession>
<sequence length="235" mass="26215">MPKGAVFQVFAPGASLSARANLSRIPAMFRDAFQKLDRLEIENLMGAVNPLLDGAPFNPRTVTVLAAELSFYPGWRLLDLADHEVVPARRVHVLYNPEASQPLRILDWTNAPIYALNRAAPLTLKDDRAVVDYVRFFFAYVRGRHGRFIIAENVDDIAWKEDPPQAARKAIGNLLEPVRMTGEAKDGTKTLVVRMIFKDSLFRSTVLVSPDGMVSLTDEELVVEDMPVVDDLLGQ</sequence>